<accession>A0A9E7DKG8</accession>
<dbReference type="PANTHER" id="PTHR35798">
    <property type="entry name" value="CELL DIVISION PROTEIN SEPF"/>
    <property type="match status" value="1"/>
</dbReference>
<dbReference type="Pfam" id="PF04472">
    <property type="entry name" value="SepF"/>
    <property type="match status" value="1"/>
</dbReference>
<dbReference type="GO" id="GO:0043093">
    <property type="term" value="P:FtsZ-dependent cytokinesis"/>
    <property type="evidence" value="ECO:0007669"/>
    <property type="project" value="UniProtKB-UniRule"/>
</dbReference>
<evidence type="ECO:0000313" key="7">
    <source>
        <dbReference type="Proteomes" id="UP000831151"/>
    </source>
</evidence>
<dbReference type="AlphaFoldDB" id="A0A9E7DKG8"/>
<comment type="subcellular location">
    <subcellularLocation>
        <location evidence="5">Cytoplasm</location>
    </subcellularLocation>
    <text evidence="5">Localizes to the division site, in a FtsZ-dependent manner.</text>
</comment>
<keyword evidence="5" id="KW-0963">Cytoplasm</keyword>
<dbReference type="Proteomes" id="UP000831151">
    <property type="component" value="Chromosome"/>
</dbReference>
<reference evidence="6" key="1">
    <citation type="submission" date="2022-04" db="EMBL/GenBank/DDBJ databases">
        <title>Complete genome sequences of Ezakiella coagulans and Fenollaria massiliensis.</title>
        <authorList>
            <person name="France M.T."/>
            <person name="Clifford J."/>
            <person name="Narina S."/>
            <person name="Rutt L."/>
            <person name="Ravel J."/>
        </authorList>
    </citation>
    <scope>NUCLEOTIDE SEQUENCE</scope>
    <source>
        <strain evidence="6">C0061C2</strain>
    </source>
</reference>
<dbReference type="InterPro" id="IPR007561">
    <property type="entry name" value="Cell_div_SepF/SepF-rel"/>
</dbReference>
<keyword evidence="3 5" id="KW-0131">Cell cycle</keyword>
<comment type="subunit">
    <text evidence="5">Homodimer. Interacts with FtsZ.</text>
</comment>
<dbReference type="InterPro" id="IPR038594">
    <property type="entry name" value="SepF-like_sf"/>
</dbReference>
<dbReference type="GO" id="GO:0005737">
    <property type="term" value="C:cytoplasm"/>
    <property type="evidence" value="ECO:0007669"/>
    <property type="project" value="UniProtKB-SubCell"/>
</dbReference>
<evidence type="ECO:0000256" key="5">
    <source>
        <dbReference type="HAMAP-Rule" id="MF_01197"/>
    </source>
</evidence>
<sequence>MGFMDKVKYFLGFGDDDYDEEYYDDEDEVVEEEPQKETSIFSRKKEKENVVPIQRKTGAMVITVQEPLGYDEAPLIIDDLRLGKAVVVNFEQLEASVKRQIFDFINGGIYAIDGSIQKVTRDIFVLAPKNIAIDGLKDELKSRGMFPF</sequence>
<dbReference type="PANTHER" id="PTHR35798:SF1">
    <property type="entry name" value="CELL DIVISION PROTEIN SEPF"/>
    <property type="match status" value="1"/>
</dbReference>
<protein>
    <recommendedName>
        <fullName evidence="5">Cell division protein SepF</fullName>
    </recommendedName>
</protein>
<keyword evidence="2 5" id="KW-0717">Septation</keyword>
<evidence type="ECO:0000256" key="3">
    <source>
        <dbReference type="ARBA" id="ARBA00023306"/>
    </source>
</evidence>
<dbReference type="KEGG" id="fms:M1R53_02980"/>
<evidence type="ECO:0000256" key="4">
    <source>
        <dbReference type="ARBA" id="ARBA00044936"/>
    </source>
</evidence>
<dbReference type="GO" id="GO:0000917">
    <property type="term" value="P:division septum assembly"/>
    <property type="evidence" value="ECO:0007669"/>
    <property type="project" value="UniProtKB-KW"/>
</dbReference>
<dbReference type="HAMAP" id="MF_01197">
    <property type="entry name" value="SepF"/>
    <property type="match status" value="1"/>
</dbReference>
<keyword evidence="7" id="KW-1185">Reference proteome</keyword>
<comment type="function">
    <text evidence="4 5">Cell division protein that is part of the divisome complex and is recruited early to the Z-ring. Probably stimulates Z-ring formation, perhaps through the cross-linking of FtsZ protofilaments. Its function overlaps with FtsA.</text>
</comment>
<dbReference type="Gene3D" id="3.30.110.150">
    <property type="entry name" value="SepF-like protein"/>
    <property type="match status" value="1"/>
</dbReference>
<dbReference type="RefSeq" id="WP_249243023.1">
    <property type="nucleotide sequence ID" value="NZ_CP096649.1"/>
</dbReference>
<dbReference type="InterPro" id="IPR023052">
    <property type="entry name" value="Cell_div_SepF"/>
</dbReference>
<evidence type="ECO:0000313" key="6">
    <source>
        <dbReference type="EMBL" id="UQK59623.1"/>
    </source>
</evidence>
<dbReference type="EMBL" id="CP096649">
    <property type="protein sequence ID" value="UQK59623.1"/>
    <property type="molecule type" value="Genomic_DNA"/>
</dbReference>
<organism evidence="6 7">
    <name type="scientific">Fenollaria massiliensis</name>
    <dbReference type="NCBI Taxonomy" id="938288"/>
    <lineage>
        <taxon>Bacteria</taxon>
        <taxon>Bacillati</taxon>
        <taxon>Bacillota</taxon>
        <taxon>Clostridia</taxon>
        <taxon>Eubacteriales</taxon>
        <taxon>Fenollaria</taxon>
    </lineage>
</organism>
<comment type="similarity">
    <text evidence="5">Belongs to the SepF family.</text>
</comment>
<evidence type="ECO:0000256" key="1">
    <source>
        <dbReference type="ARBA" id="ARBA00022618"/>
    </source>
</evidence>
<name>A0A9E7DKG8_9FIRM</name>
<proteinExistence type="inferred from homology"/>
<gene>
    <name evidence="5" type="primary">sepF</name>
    <name evidence="6" type="ORF">M1R53_02980</name>
</gene>
<evidence type="ECO:0000256" key="2">
    <source>
        <dbReference type="ARBA" id="ARBA00023210"/>
    </source>
</evidence>
<keyword evidence="1 5" id="KW-0132">Cell division</keyword>